<keyword evidence="8" id="KW-0812">Transmembrane</keyword>
<evidence type="ECO:0000256" key="3">
    <source>
        <dbReference type="ARBA" id="ARBA00022553"/>
    </source>
</evidence>
<dbReference type="InterPro" id="IPR035965">
    <property type="entry name" value="PAS-like_dom_sf"/>
</dbReference>
<evidence type="ECO:0000256" key="2">
    <source>
        <dbReference type="ARBA" id="ARBA00012438"/>
    </source>
</evidence>
<evidence type="ECO:0000256" key="6">
    <source>
        <dbReference type="SAM" id="Coils"/>
    </source>
</evidence>
<dbReference type="PANTHER" id="PTHR43047:SF72">
    <property type="entry name" value="OSMOSENSING HISTIDINE PROTEIN KINASE SLN1"/>
    <property type="match status" value="1"/>
</dbReference>
<dbReference type="Gene3D" id="3.30.450.20">
    <property type="entry name" value="PAS domain"/>
    <property type="match status" value="2"/>
</dbReference>
<organism evidence="11 12">
    <name type="scientific">Hoeflea algicola</name>
    <dbReference type="NCBI Taxonomy" id="2983763"/>
    <lineage>
        <taxon>Bacteria</taxon>
        <taxon>Pseudomonadati</taxon>
        <taxon>Pseudomonadota</taxon>
        <taxon>Alphaproteobacteria</taxon>
        <taxon>Hyphomicrobiales</taxon>
        <taxon>Rhizobiaceae</taxon>
        <taxon>Hoeflea</taxon>
    </lineage>
</organism>
<feature type="domain" description="PAC" evidence="10">
    <location>
        <begin position="331"/>
        <end position="382"/>
    </location>
</feature>
<dbReference type="SMART" id="SM00086">
    <property type="entry name" value="PAC"/>
    <property type="match status" value="1"/>
</dbReference>
<dbReference type="CDD" id="cd00130">
    <property type="entry name" value="PAS"/>
    <property type="match status" value="1"/>
</dbReference>
<evidence type="ECO:0000256" key="8">
    <source>
        <dbReference type="SAM" id="Phobius"/>
    </source>
</evidence>
<keyword evidence="11" id="KW-0067">ATP-binding</keyword>
<dbReference type="InterPro" id="IPR036890">
    <property type="entry name" value="HATPase_C_sf"/>
</dbReference>
<accession>A0ABT3Z3L9</accession>
<evidence type="ECO:0000256" key="5">
    <source>
        <dbReference type="ARBA" id="ARBA00022777"/>
    </source>
</evidence>
<dbReference type="Pfam" id="PF02518">
    <property type="entry name" value="HATPase_c"/>
    <property type="match status" value="1"/>
</dbReference>
<name>A0ABT3Z3L9_9HYPH</name>
<dbReference type="Pfam" id="PF12860">
    <property type="entry name" value="PAS_7"/>
    <property type="match status" value="1"/>
</dbReference>
<evidence type="ECO:0000259" key="9">
    <source>
        <dbReference type="PROSITE" id="PS50109"/>
    </source>
</evidence>
<dbReference type="InterPro" id="IPR004358">
    <property type="entry name" value="Sig_transdc_His_kin-like_C"/>
</dbReference>
<evidence type="ECO:0000313" key="11">
    <source>
        <dbReference type="EMBL" id="MCY0146366.1"/>
    </source>
</evidence>
<comment type="catalytic activity">
    <reaction evidence="1">
        <text>ATP + protein L-histidine = ADP + protein N-phospho-L-histidine.</text>
        <dbReference type="EC" id="2.7.13.3"/>
    </reaction>
</comment>
<dbReference type="Proteomes" id="UP001073227">
    <property type="component" value="Unassembled WGS sequence"/>
</dbReference>
<dbReference type="Pfam" id="PF08447">
    <property type="entry name" value="PAS_3"/>
    <property type="match status" value="1"/>
</dbReference>
<keyword evidence="8" id="KW-1133">Transmembrane helix</keyword>
<dbReference type="NCBIfam" id="TIGR00229">
    <property type="entry name" value="sensory_box"/>
    <property type="match status" value="2"/>
</dbReference>
<feature type="coiled-coil region" evidence="6">
    <location>
        <begin position="512"/>
        <end position="546"/>
    </location>
</feature>
<reference evidence="11" key="1">
    <citation type="submission" date="2022-10" db="EMBL/GenBank/DDBJ databases">
        <title>Hoeflea sp. G2-23, isolated from marine algae.</title>
        <authorList>
            <person name="Kristyanto S."/>
            <person name="Kim J.M."/>
            <person name="Jeon C.O."/>
        </authorList>
    </citation>
    <scope>NUCLEOTIDE SEQUENCE</scope>
    <source>
        <strain evidence="11">G2-23</strain>
    </source>
</reference>
<sequence>MADAQTTPAAEGSIHAQKPDAKRASGRALSGHAKLFAQPAYDRLIGAEPFLKRLIPVLIIAFLVVVAAARYININEGRERLQTAAEQLTALSAVAASAALSVDLTPVREGLRWETEARLNRALDSISENEGRSLLVLDAHNRVFAATAGGRHLVGRSASSLMPEASPLWLFGNRAGVQAIEFDGDQNLAALTRLPDGVGAVLSLTPISDMNEAWRQAISVNVTLFIATSSILLVILYAYFSQAGRAQEADDIYLESHRRVDMALSRGRCGLWDWDMARGRLYWSRSMYEILGLPPRDSVISFGEASQLIHPDDGDLYEVAQKVASGDLKQVDHLFRMRHANGHYVWMRTRAQVVDPTSGQTHLIGIAMDVTEQHRLQQHSAEADQRLFDAIESTSEAFVLWDSSDRLVLWNKHYQEIHGLPDDILAPGTPRTVVESAATRPVVARRLAVPCAQGGAQSFEVQLADGRWLQINERKTRDGGQVSVGTDITPLKRNQERLRDSEKRLMATIGDLTSSQAELNRKAAELSELNRDYQIETERAEAASRAKSEFLANMSHELRTPLNAIIGFSEVLQARMFGPLGSEKYAEYADDIHGSGIHLLSVINDILDMAKIEAGQMQIDREDVDLALLLEETMRLVAIQAEKKGIEVQPRISPLLSLHADRRAMKQILLNLLSNAVKFTEPGGRILVRARKTSCAVTLTIEDTGIGIPKGVLRRIGQPFEQVQNQFSKSTGGSGLGLAISRSLAELHGGAMKVRSTEGVGTIVSVRVPIDCPQSMTVETEIKATEDKSAAA</sequence>
<dbReference type="GO" id="GO:0005524">
    <property type="term" value="F:ATP binding"/>
    <property type="evidence" value="ECO:0007669"/>
    <property type="project" value="UniProtKB-KW"/>
</dbReference>
<evidence type="ECO:0000313" key="12">
    <source>
        <dbReference type="Proteomes" id="UP001073227"/>
    </source>
</evidence>
<dbReference type="SMART" id="SM00388">
    <property type="entry name" value="HisKA"/>
    <property type="match status" value="1"/>
</dbReference>
<dbReference type="EC" id="2.7.13.3" evidence="2"/>
<keyword evidence="11" id="KW-0547">Nucleotide-binding</keyword>
<dbReference type="SUPFAM" id="SSF55874">
    <property type="entry name" value="ATPase domain of HSP90 chaperone/DNA topoisomerase II/histidine kinase"/>
    <property type="match status" value="1"/>
</dbReference>
<dbReference type="InterPro" id="IPR036097">
    <property type="entry name" value="HisK_dim/P_sf"/>
</dbReference>
<keyword evidence="5" id="KW-0418">Kinase</keyword>
<evidence type="ECO:0000256" key="1">
    <source>
        <dbReference type="ARBA" id="ARBA00000085"/>
    </source>
</evidence>
<feature type="transmembrane region" description="Helical" evidence="8">
    <location>
        <begin position="218"/>
        <end position="240"/>
    </location>
</feature>
<keyword evidence="3" id="KW-0597">Phosphoprotein</keyword>
<dbReference type="PROSITE" id="PS50109">
    <property type="entry name" value="HIS_KIN"/>
    <property type="match status" value="1"/>
</dbReference>
<comment type="caution">
    <text evidence="11">The sequence shown here is derived from an EMBL/GenBank/DDBJ whole genome shotgun (WGS) entry which is preliminary data.</text>
</comment>
<dbReference type="PROSITE" id="PS50113">
    <property type="entry name" value="PAC"/>
    <property type="match status" value="1"/>
</dbReference>
<protein>
    <recommendedName>
        <fullName evidence="2">histidine kinase</fullName>
        <ecNumber evidence="2">2.7.13.3</ecNumber>
    </recommendedName>
</protein>
<dbReference type="InterPro" id="IPR000014">
    <property type="entry name" value="PAS"/>
</dbReference>
<dbReference type="CDD" id="cd16922">
    <property type="entry name" value="HATPase_EvgS-ArcB-TorS-like"/>
    <property type="match status" value="1"/>
</dbReference>
<keyword evidence="6" id="KW-0175">Coiled coil</keyword>
<dbReference type="Gene3D" id="1.10.287.130">
    <property type="match status" value="1"/>
</dbReference>
<dbReference type="InterPro" id="IPR003661">
    <property type="entry name" value="HisK_dim/P_dom"/>
</dbReference>
<feature type="region of interest" description="Disordered" evidence="7">
    <location>
        <begin position="1"/>
        <end position="23"/>
    </location>
</feature>
<gene>
    <name evidence="11" type="ORF">OEG84_01195</name>
</gene>
<dbReference type="Gene3D" id="3.30.565.10">
    <property type="entry name" value="Histidine kinase-like ATPase, C-terminal domain"/>
    <property type="match status" value="1"/>
</dbReference>
<dbReference type="SMART" id="SM00387">
    <property type="entry name" value="HATPase_c"/>
    <property type="match status" value="1"/>
</dbReference>
<evidence type="ECO:0000256" key="4">
    <source>
        <dbReference type="ARBA" id="ARBA00022679"/>
    </source>
</evidence>
<feature type="domain" description="Histidine kinase" evidence="9">
    <location>
        <begin position="553"/>
        <end position="772"/>
    </location>
</feature>
<dbReference type="Pfam" id="PF00512">
    <property type="entry name" value="HisKA"/>
    <property type="match status" value="1"/>
</dbReference>
<keyword evidence="4" id="KW-0808">Transferase</keyword>
<dbReference type="SUPFAM" id="SSF47384">
    <property type="entry name" value="Homodimeric domain of signal transducing histidine kinase"/>
    <property type="match status" value="1"/>
</dbReference>
<dbReference type="Gene3D" id="2.10.70.100">
    <property type="match status" value="1"/>
</dbReference>
<feature type="transmembrane region" description="Helical" evidence="8">
    <location>
        <begin position="54"/>
        <end position="72"/>
    </location>
</feature>
<dbReference type="SUPFAM" id="SSF55785">
    <property type="entry name" value="PYP-like sensor domain (PAS domain)"/>
    <property type="match status" value="2"/>
</dbReference>
<dbReference type="InterPro" id="IPR003594">
    <property type="entry name" value="HATPase_dom"/>
</dbReference>
<keyword evidence="8" id="KW-0472">Membrane</keyword>
<keyword evidence="12" id="KW-1185">Reference proteome</keyword>
<dbReference type="CDD" id="cd00082">
    <property type="entry name" value="HisKA"/>
    <property type="match status" value="1"/>
</dbReference>
<dbReference type="InterPro" id="IPR005467">
    <property type="entry name" value="His_kinase_dom"/>
</dbReference>
<evidence type="ECO:0000256" key="7">
    <source>
        <dbReference type="SAM" id="MobiDB-lite"/>
    </source>
</evidence>
<dbReference type="EMBL" id="JAOVZR010000001">
    <property type="protein sequence ID" value="MCY0146366.1"/>
    <property type="molecule type" value="Genomic_DNA"/>
</dbReference>
<proteinExistence type="predicted"/>
<dbReference type="PRINTS" id="PR00344">
    <property type="entry name" value="BCTRLSENSOR"/>
</dbReference>
<dbReference type="RefSeq" id="WP_267652043.1">
    <property type="nucleotide sequence ID" value="NZ_JAOVZR010000001.1"/>
</dbReference>
<dbReference type="PANTHER" id="PTHR43047">
    <property type="entry name" value="TWO-COMPONENT HISTIDINE PROTEIN KINASE"/>
    <property type="match status" value="1"/>
</dbReference>
<dbReference type="InterPro" id="IPR013655">
    <property type="entry name" value="PAS_fold_3"/>
</dbReference>
<dbReference type="InterPro" id="IPR001610">
    <property type="entry name" value="PAC"/>
</dbReference>
<evidence type="ECO:0000259" key="10">
    <source>
        <dbReference type="PROSITE" id="PS50113"/>
    </source>
</evidence>
<dbReference type="InterPro" id="IPR000700">
    <property type="entry name" value="PAS-assoc_C"/>
</dbReference>